<keyword evidence="2" id="KW-1133">Transmembrane helix</keyword>
<keyword evidence="4" id="KW-1185">Reference proteome</keyword>
<dbReference type="EMBL" id="JAUUTY010000003">
    <property type="protein sequence ID" value="KAK1666210.1"/>
    <property type="molecule type" value="Genomic_DNA"/>
</dbReference>
<comment type="caution">
    <text evidence="3">The sequence shown here is derived from an EMBL/GenBank/DDBJ whole genome shotgun (WGS) entry which is preliminary data.</text>
</comment>
<evidence type="ECO:0000313" key="4">
    <source>
        <dbReference type="Proteomes" id="UP001231189"/>
    </source>
</evidence>
<feature type="transmembrane region" description="Helical" evidence="2">
    <location>
        <begin position="210"/>
        <end position="227"/>
    </location>
</feature>
<dbReference type="Proteomes" id="UP001231189">
    <property type="component" value="Unassembled WGS sequence"/>
</dbReference>
<dbReference type="AlphaFoldDB" id="A0AAD8SYZ3"/>
<evidence type="ECO:0000313" key="3">
    <source>
        <dbReference type="EMBL" id="KAK1666210.1"/>
    </source>
</evidence>
<dbReference type="PANTHER" id="PTHR47481">
    <property type="match status" value="1"/>
</dbReference>
<keyword evidence="2" id="KW-0812">Transmembrane</keyword>
<proteinExistence type="predicted"/>
<gene>
    <name evidence="3" type="ORF">QYE76_054369</name>
</gene>
<evidence type="ECO:0000256" key="1">
    <source>
        <dbReference type="SAM" id="MobiDB-lite"/>
    </source>
</evidence>
<feature type="compositionally biased region" description="Low complexity" evidence="1">
    <location>
        <begin position="129"/>
        <end position="143"/>
    </location>
</feature>
<keyword evidence="2" id="KW-0472">Membrane</keyword>
<accession>A0AAD8SYZ3</accession>
<reference evidence="3" key="1">
    <citation type="submission" date="2023-07" db="EMBL/GenBank/DDBJ databases">
        <title>A chromosome-level genome assembly of Lolium multiflorum.</title>
        <authorList>
            <person name="Chen Y."/>
            <person name="Copetti D."/>
            <person name="Kolliker R."/>
            <person name="Studer B."/>
        </authorList>
    </citation>
    <scope>NUCLEOTIDE SEQUENCE</scope>
    <source>
        <strain evidence="3">02402/16</strain>
        <tissue evidence="3">Leaf</tissue>
    </source>
</reference>
<feature type="region of interest" description="Disordered" evidence="1">
    <location>
        <begin position="115"/>
        <end position="182"/>
    </location>
</feature>
<organism evidence="3 4">
    <name type="scientific">Lolium multiflorum</name>
    <name type="common">Italian ryegrass</name>
    <name type="synonym">Lolium perenne subsp. multiflorum</name>
    <dbReference type="NCBI Taxonomy" id="4521"/>
    <lineage>
        <taxon>Eukaryota</taxon>
        <taxon>Viridiplantae</taxon>
        <taxon>Streptophyta</taxon>
        <taxon>Embryophyta</taxon>
        <taxon>Tracheophyta</taxon>
        <taxon>Spermatophyta</taxon>
        <taxon>Magnoliopsida</taxon>
        <taxon>Liliopsida</taxon>
        <taxon>Poales</taxon>
        <taxon>Poaceae</taxon>
        <taxon>BOP clade</taxon>
        <taxon>Pooideae</taxon>
        <taxon>Poodae</taxon>
        <taxon>Poeae</taxon>
        <taxon>Poeae Chloroplast Group 2 (Poeae type)</taxon>
        <taxon>Loliodinae</taxon>
        <taxon>Loliinae</taxon>
        <taxon>Lolium</taxon>
    </lineage>
</organism>
<name>A0AAD8SYZ3_LOLMU</name>
<dbReference type="PANTHER" id="PTHR47481:SF31">
    <property type="entry name" value="OS01G0873500 PROTEIN"/>
    <property type="match status" value="1"/>
</dbReference>
<sequence>MFAAENRAGVRHLKRQIQALRKGDGPAAAYMQQVKTLADAMAAAGSPLSDDDIIDYMLTGLGSAFNPIAASMNFAGGPISLATFYASVLSYEALQKTQVDSEDWSSLANSAARPVNTNNSAHAYDSNRPAGGAPQGQGQPNYGQGAGGQDRCRNDGTGGKNNRNGNSKGGGNSRTHRNANRLQSEWEWEQTIRKKSFRSLVGGGVISRDLLFILASLFFLLTFRYLITKINGRRDEGAGRGGLGDPVGTILALGGLGRIGIGRRVATQAVKSIQVQLAPIVGQEAALAGVHIRAGLHTIAGERVFTALVDHVLGMDFINDNTSCFANGGKFPKNGSVIEFGSFRVYYGTVPVRQYLSPVLVAPDPPRSAARNSHANGSIEVLVVGVADAGKEVAAEGAGQTKSTRAAKPPLERDEGAAGTSLRHRRLLSSGDERARRPPREHRPAAQAEAEAAAEALSEADIIRARRELNLTLREYNAAHGFAS</sequence>
<evidence type="ECO:0000256" key="2">
    <source>
        <dbReference type="SAM" id="Phobius"/>
    </source>
</evidence>
<feature type="compositionally biased region" description="Basic and acidic residues" evidence="1">
    <location>
        <begin position="431"/>
        <end position="444"/>
    </location>
</feature>
<protein>
    <submittedName>
        <fullName evidence="3">Uncharacterized protein</fullName>
    </submittedName>
</protein>
<feature type="region of interest" description="Disordered" evidence="1">
    <location>
        <begin position="393"/>
        <end position="453"/>
    </location>
</feature>